<dbReference type="Pfam" id="PF00440">
    <property type="entry name" value="TetR_N"/>
    <property type="match status" value="1"/>
</dbReference>
<dbReference type="InterPro" id="IPR050624">
    <property type="entry name" value="HTH-type_Tx_Regulator"/>
</dbReference>
<dbReference type="SUPFAM" id="SSF46689">
    <property type="entry name" value="Homeodomain-like"/>
    <property type="match status" value="1"/>
</dbReference>
<dbReference type="PROSITE" id="PS50977">
    <property type="entry name" value="HTH_TETR_2"/>
    <property type="match status" value="1"/>
</dbReference>
<dbReference type="AlphaFoldDB" id="A0A4R2THZ2"/>
<reference evidence="4 5" key="1">
    <citation type="submission" date="2019-03" db="EMBL/GenBank/DDBJ databases">
        <title>Genomic Encyclopedia of Type Strains, Phase IV (KMG-IV): sequencing the most valuable type-strain genomes for metagenomic binning, comparative biology and taxonomic classification.</title>
        <authorList>
            <person name="Goeker M."/>
        </authorList>
    </citation>
    <scope>NUCLEOTIDE SEQUENCE [LARGE SCALE GENOMIC DNA]</scope>
    <source>
        <strain evidence="4 5">DSM 100013</strain>
    </source>
</reference>
<evidence type="ECO:0000313" key="5">
    <source>
        <dbReference type="Proteomes" id="UP000295504"/>
    </source>
</evidence>
<protein>
    <submittedName>
        <fullName evidence="4">TetR family transcriptional regulator</fullName>
    </submittedName>
</protein>
<dbReference type="EMBL" id="SLYC01000010">
    <property type="protein sequence ID" value="TCQ03220.1"/>
    <property type="molecule type" value="Genomic_DNA"/>
</dbReference>
<dbReference type="Gene3D" id="1.10.357.10">
    <property type="entry name" value="Tetracycline Repressor, domain 2"/>
    <property type="match status" value="1"/>
</dbReference>
<keyword evidence="5" id="KW-1185">Reference proteome</keyword>
<dbReference type="Proteomes" id="UP000295504">
    <property type="component" value="Unassembled WGS sequence"/>
</dbReference>
<evidence type="ECO:0000256" key="2">
    <source>
        <dbReference type="PROSITE-ProRule" id="PRU00335"/>
    </source>
</evidence>
<organism evidence="4 5">
    <name type="scientific">Serpentinicella alkaliphila</name>
    <dbReference type="NCBI Taxonomy" id="1734049"/>
    <lineage>
        <taxon>Bacteria</taxon>
        <taxon>Bacillati</taxon>
        <taxon>Bacillota</taxon>
        <taxon>Clostridia</taxon>
        <taxon>Peptostreptococcales</taxon>
        <taxon>Natronincolaceae</taxon>
        <taxon>Serpentinicella</taxon>
    </lineage>
</organism>
<accession>A0A4R2THZ2</accession>
<proteinExistence type="predicted"/>
<keyword evidence="1 2" id="KW-0238">DNA-binding</keyword>
<name>A0A4R2THZ2_9FIRM</name>
<dbReference type="InterPro" id="IPR001647">
    <property type="entry name" value="HTH_TetR"/>
</dbReference>
<dbReference type="PRINTS" id="PR00455">
    <property type="entry name" value="HTHTETR"/>
</dbReference>
<dbReference type="RefSeq" id="WP_132848048.1">
    <property type="nucleotide sequence ID" value="NZ_CP058648.1"/>
</dbReference>
<dbReference type="OrthoDB" id="6430772at2"/>
<gene>
    <name evidence="4" type="ORF">EDD79_10108</name>
</gene>
<dbReference type="PANTHER" id="PTHR43479:SF11">
    <property type="entry name" value="ACREF_ENVCD OPERON REPRESSOR-RELATED"/>
    <property type="match status" value="1"/>
</dbReference>
<evidence type="ECO:0000256" key="1">
    <source>
        <dbReference type="ARBA" id="ARBA00023125"/>
    </source>
</evidence>
<evidence type="ECO:0000259" key="3">
    <source>
        <dbReference type="PROSITE" id="PS50977"/>
    </source>
</evidence>
<feature type="DNA-binding region" description="H-T-H motif" evidence="2">
    <location>
        <begin position="24"/>
        <end position="43"/>
    </location>
</feature>
<comment type="caution">
    <text evidence="4">The sequence shown here is derived from an EMBL/GenBank/DDBJ whole genome shotgun (WGS) entry which is preliminary data.</text>
</comment>
<evidence type="ECO:0000313" key="4">
    <source>
        <dbReference type="EMBL" id="TCQ03220.1"/>
    </source>
</evidence>
<sequence length="198" mass="23030">MFTRKKILDVSKAIFEENGYKKARASEIAKLANIGEGTLFNYFKSKSELFIATFFESFDASEYKINKTQINSEEQFIEVIISIIDYYVNNIKQIDKQLLREYFSIIYDINSESTIARQNLISADMVIKNNLNVLFNTLLESEINKEAIDFETAIECIYACSINALNEFVYDDEITYDLMLATLRKQIKFIINGNIFFK</sequence>
<dbReference type="PANTHER" id="PTHR43479">
    <property type="entry name" value="ACREF/ENVCD OPERON REPRESSOR-RELATED"/>
    <property type="match status" value="1"/>
</dbReference>
<feature type="domain" description="HTH tetR-type" evidence="3">
    <location>
        <begin position="1"/>
        <end position="61"/>
    </location>
</feature>
<dbReference type="GO" id="GO:0003677">
    <property type="term" value="F:DNA binding"/>
    <property type="evidence" value="ECO:0007669"/>
    <property type="project" value="UniProtKB-UniRule"/>
</dbReference>
<dbReference type="InterPro" id="IPR009057">
    <property type="entry name" value="Homeodomain-like_sf"/>
</dbReference>